<keyword evidence="1" id="KW-0804">Transcription</keyword>
<protein>
    <submittedName>
        <fullName evidence="1">DNA-directed RNA polymerase subunit beta</fullName>
    </submittedName>
</protein>
<accession>A0ACB9YHQ4</accession>
<sequence>MITTGLNSKFILNKNLRELSRNVLGYISLINTNEGLTCGLINYLTVNVYLNLKYKFIIYYKYLYYSKYNFKLILDILNKNFYNIYFNKIYLKKNINFNKTIILTINKNTFKINNIIKNTIYIPFNYLLSLIENLIPFIHYNDSIRNLMSIKMHTQIVPIVYSELSNIITNYNFILNKYLNYLIISYQEGIIIYVSYIKIIIRDIFNRQIIYYLNSYKKFNQNILLNYKPIVWVGEKINIGKILAINSNLLYSEYSLGNNLLIGYGSYLGYEYEDAIIINKKILYNNLYTSLHLNIYEISLNIINNIPEICSINISKAHYKNKKNLDKYGIIKEGTFLLSNNILVSKLIIIPFILNNKSLINIINFLFGNKLRIFKNKPIVSTIYDMGRIIKIEIISDYLYNKLKNNNLYLKIRIYIGIQKYLQLGDKICNRHGNKGVISYINEINDMPYLNNKIQPDLFISSISIPSRINIGQIFEGIYGLNSLYNNNRYIISNNLNKIYYNNYINIFNYYKYNYNNNYNIIKMSYNYNKFFLKNPFTGHLINNSICLNNIYYYKLIHMIKDKLRYRFIGLYSELTQQPIKGNTKQGGQRFGEMEVWALEAFGASFLFKEFFTYKSDDIKSRKLLKNYLFNNNKIKTTFISETFKLILKELQRLKLNILNPKQIIKWSSIFYKDKIIIGEVLLPNTINFNTGLPILNGLFCEKIFDYMYIWDCNCNKKMYNINNFSLFLYCKFCKNKLKININRKYKLGFIFLNIPILHIWYLTGPLKIASLLLNKNIIYLKFLIYYKYFFNNIKYNQYFYYNKLYFKLNINKKYNIIQYLFSHNILYKKLKNLNLLIELLNNKELLLTNKNNKFYQKYIYKKINLINLFIINNIKPNWIFLDLLPILPAGLRPYFYINNNMYIISSINENYRLIILKNNKLKYWLYLRNNIFFIFEIIEKRLLQQLIDYLLINKLILKKNNTFFNFKKTFKGKYSIIKYNLLGKRVDFSGRSVITVNPTIIYNNIGLPYYISINLFKPFLINILKYNFKFNIIFNSLLINKNLFIIQKFLNKLLQNQFIIVNRAPTLHRMNLQSFKPLLTEGYSLKFYPLGCSSFNADFDGDQMSVFLSLIKTSKFESNLNLNFDRNIISPSNNKNIYKNLQYYKLGLNILLVLNYNKLFNIFYFNFIEKVYEYYNRYKGYISNIKGIIYEKPIINNYINEFIIYEYILSCYGSKKGVMDTALKTADSGYLTKRLVNITNNFIIKELNCKSPFIFRYLCNIDIYGNIILPLNILQFKILQNSIININKGVFINLKNIYITKYILNKILNLYYNNYINLKIKSIYLCTIFNNICNNCLNYKQLYKYNFGQHIGVISSEAISEPRITKSILANSGFLTNISFQNTLKVLSLNILNNKIDWLIDIKSKIMITDLLPIGNGWYRYLTN</sequence>
<gene>
    <name evidence="1" type="ORF">MKS88_005907</name>
</gene>
<evidence type="ECO:0000313" key="2">
    <source>
        <dbReference type="Proteomes" id="UP001056978"/>
    </source>
</evidence>
<dbReference type="EMBL" id="CM043784">
    <property type="protein sequence ID" value="KAI4841603.1"/>
    <property type="molecule type" value="Genomic_DNA"/>
</dbReference>
<keyword evidence="2" id="KW-1185">Reference proteome</keyword>
<geneLocation type="apicoplast" evidence="1"/>
<name>A0ACB9YHQ4_PLABR</name>
<evidence type="ECO:0000313" key="1">
    <source>
        <dbReference type="EMBL" id="KAI4841603.1"/>
    </source>
</evidence>
<keyword evidence="1" id="KW-0933">Apicoplast</keyword>
<comment type="caution">
    <text evidence="1">The sequence shown here is derived from an EMBL/GenBank/DDBJ whole genome shotgun (WGS) entry which is preliminary data.</text>
</comment>
<dbReference type="Proteomes" id="UP001056978">
    <property type="component" value="Apicoplast Pltd"/>
</dbReference>
<keyword evidence="1" id="KW-0934">Plastid</keyword>
<proteinExistence type="predicted"/>
<organism evidence="1 2">
    <name type="scientific">Plasmodium brasilianum</name>
    <dbReference type="NCBI Taxonomy" id="5824"/>
    <lineage>
        <taxon>Eukaryota</taxon>
        <taxon>Sar</taxon>
        <taxon>Alveolata</taxon>
        <taxon>Apicomplexa</taxon>
        <taxon>Aconoidasida</taxon>
        <taxon>Haemosporida</taxon>
        <taxon>Plasmodiidae</taxon>
        <taxon>Plasmodium</taxon>
        <taxon>Plasmodium (Plasmodium)</taxon>
    </lineage>
</organism>
<keyword evidence="1" id="KW-0240">DNA-directed RNA polymerase</keyword>
<reference evidence="1" key="1">
    <citation type="submission" date="2022-06" db="EMBL/GenBank/DDBJ databases">
        <title>The First Complete Genome of the Simian Malaria Parasite Plasmodium brasilianum.</title>
        <authorList>
            <person name="Bajic M."/>
            <person name="Ravishankar S."/>
        </authorList>
    </citation>
    <scope>NUCLEOTIDE SEQUENCE</scope>
    <source>
        <strain evidence="1">Bolivian I</strain>
    </source>
</reference>